<reference evidence="1" key="1">
    <citation type="journal article" date="2022" name="Environ. Microbiol.">
        <title>Geoalkalibacter halelectricus SAP #1 sp. nov. possessing extracellular electron transfer and mineral#reducing capabilities from a haloalkaline environment.</title>
        <authorList>
            <person name="Yadav S."/>
            <person name="Singh R."/>
            <person name="Sundharam S.S."/>
            <person name="Chaudhary S."/>
            <person name="Krishnamurthi S."/>
            <person name="Patil S.A."/>
        </authorList>
    </citation>
    <scope>NUCLEOTIDE SEQUENCE</scope>
    <source>
        <strain evidence="1">SAP-1</strain>
    </source>
</reference>
<keyword evidence="2" id="KW-1185">Reference proteome</keyword>
<evidence type="ECO:0000313" key="2">
    <source>
        <dbReference type="Proteomes" id="UP001060414"/>
    </source>
</evidence>
<organism evidence="1 2">
    <name type="scientific">Geoalkalibacter halelectricus</name>
    <dbReference type="NCBI Taxonomy" id="2847045"/>
    <lineage>
        <taxon>Bacteria</taxon>
        <taxon>Pseudomonadati</taxon>
        <taxon>Thermodesulfobacteriota</taxon>
        <taxon>Desulfuromonadia</taxon>
        <taxon>Desulfuromonadales</taxon>
        <taxon>Geoalkalibacteraceae</taxon>
        <taxon>Geoalkalibacter</taxon>
    </lineage>
</organism>
<sequence>MMKATWEKVFEYASSPLHGSLSRKLRKGVKIQINDGKIFESAALFLGEEFVRITETEGDNSINSYYDWSKIESIRTYSSKETA</sequence>
<proteinExistence type="predicted"/>
<accession>A0ABY5ZN38</accession>
<dbReference type="Proteomes" id="UP001060414">
    <property type="component" value="Chromosome"/>
</dbReference>
<protein>
    <submittedName>
        <fullName evidence="1">Uncharacterized protein</fullName>
    </submittedName>
</protein>
<evidence type="ECO:0000313" key="1">
    <source>
        <dbReference type="EMBL" id="UWZ79225.1"/>
    </source>
</evidence>
<dbReference type="EMBL" id="CP092109">
    <property type="protein sequence ID" value="UWZ79225.1"/>
    <property type="molecule type" value="Genomic_DNA"/>
</dbReference>
<name>A0ABY5ZN38_9BACT</name>
<dbReference type="RefSeq" id="WP_260747582.1">
    <property type="nucleotide sequence ID" value="NZ_CP092109.1"/>
</dbReference>
<gene>
    <name evidence="1" type="ORF">L9S41_16310</name>
</gene>